<name>A0ABW3FRI1_9PSEU</name>
<feature type="domain" description="Ricin B lectin" evidence="2">
    <location>
        <begin position="32"/>
        <end position="155"/>
    </location>
</feature>
<dbReference type="CDD" id="cd23415">
    <property type="entry name" value="beta-trefoil_Ricin_AH"/>
    <property type="match status" value="1"/>
</dbReference>
<dbReference type="EMBL" id="JBHTIW010000006">
    <property type="protein sequence ID" value="MFD0920362.1"/>
    <property type="molecule type" value="Genomic_DNA"/>
</dbReference>
<feature type="chain" id="PRO_5046400553" evidence="1">
    <location>
        <begin position="23"/>
        <end position="157"/>
    </location>
</feature>
<evidence type="ECO:0000313" key="4">
    <source>
        <dbReference type="Proteomes" id="UP001597018"/>
    </source>
</evidence>
<dbReference type="RefSeq" id="WP_263247734.1">
    <property type="nucleotide sequence ID" value="NZ_BAABLT010000017.1"/>
</dbReference>
<dbReference type="SUPFAM" id="SSF50370">
    <property type="entry name" value="Ricin B-like lectins"/>
    <property type="match status" value="1"/>
</dbReference>
<keyword evidence="4" id="KW-1185">Reference proteome</keyword>
<dbReference type="Proteomes" id="UP001597018">
    <property type="component" value="Unassembled WGS sequence"/>
</dbReference>
<evidence type="ECO:0000256" key="1">
    <source>
        <dbReference type="SAM" id="SignalP"/>
    </source>
</evidence>
<feature type="signal peptide" evidence="1">
    <location>
        <begin position="1"/>
        <end position="22"/>
    </location>
</feature>
<protein>
    <submittedName>
        <fullName evidence="3">Ricin-type beta-trefoil lectin domain protein</fullName>
    </submittedName>
</protein>
<organism evidence="3 4">
    <name type="scientific">Saccharopolyspora rosea</name>
    <dbReference type="NCBI Taxonomy" id="524884"/>
    <lineage>
        <taxon>Bacteria</taxon>
        <taxon>Bacillati</taxon>
        <taxon>Actinomycetota</taxon>
        <taxon>Actinomycetes</taxon>
        <taxon>Pseudonocardiales</taxon>
        <taxon>Pseudonocardiaceae</taxon>
        <taxon>Saccharopolyspora</taxon>
    </lineage>
</organism>
<dbReference type="SMART" id="SM00458">
    <property type="entry name" value="RICIN"/>
    <property type="match status" value="1"/>
</dbReference>
<dbReference type="Gene3D" id="2.80.10.50">
    <property type="match status" value="2"/>
</dbReference>
<keyword evidence="1" id="KW-0732">Signal</keyword>
<dbReference type="Pfam" id="PF00652">
    <property type="entry name" value="Ricin_B_lectin"/>
    <property type="match status" value="1"/>
</dbReference>
<comment type="caution">
    <text evidence="3">The sequence shown here is derived from an EMBL/GenBank/DDBJ whole genome shotgun (WGS) entry which is preliminary data.</text>
</comment>
<gene>
    <name evidence="3" type="ORF">ACFQ16_11480</name>
</gene>
<sequence length="157" mass="17042">MRKLSHWSAAVLGALCLSGAVAMPIAGAAPASSDMPIRNVATGDCLGHLGGDRIGMFPCDSHNPAQMWTREHTDTADMLQVGATRECLGHMGGSDVRLFPCESSNRAQQWRVERAGSDSARLINLATNDCLTQVSRSDVRLEECTDHPAQEWLRERP</sequence>
<dbReference type="InterPro" id="IPR000772">
    <property type="entry name" value="Ricin_B_lectin"/>
</dbReference>
<evidence type="ECO:0000313" key="3">
    <source>
        <dbReference type="EMBL" id="MFD0920362.1"/>
    </source>
</evidence>
<accession>A0ABW3FRI1</accession>
<reference evidence="4" key="1">
    <citation type="journal article" date="2019" name="Int. J. Syst. Evol. Microbiol.">
        <title>The Global Catalogue of Microorganisms (GCM) 10K type strain sequencing project: providing services to taxonomists for standard genome sequencing and annotation.</title>
        <authorList>
            <consortium name="The Broad Institute Genomics Platform"/>
            <consortium name="The Broad Institute Genome Sequencing Center for Infectious Disease"/>
            <person name="Wu L."/>
            <person name="Ma J."/>
        </authorList>
    </citation>
    <scope>NUCLEOTIDE SEQUENCE [LARGE SCALE GENOMIC DNA]</scope>
    <source>
        <strain evidence="4">CCUG 56401</strain>
    </source>
</reference>
<dbReference type="PROSITE" id="PS50231">
    <property type="entry name" value="RICIN_B_LECTIN"/>
    <property type="match status" value="1"/>
</dbReference>
<proteinExistence type="predicted"/>
<dbReference type="InterPro" id="IPR035992">
    <property type="entry name" value="Ricin_B-like_lectins"/>
</dbReference>
<evidence type="ECO:0000259" key="2">
    <source>
        <dbReference type="SMART" id="SM00458"/>
    </source>
</evidence>